<name>A0A418YA73_9GAMM</name>
<dbReference type="EMBL" id="QZCH01000036">
    <property type="protein sequence ID" value="RJG39203.1"/>
    <property type="molecule type" value="Genomic_DNA"/>
</dbReference>
<protein>
    <submittedName>
        <fullName evidence="1">Uncharacterized protein</fullName>
    </submittedName>
</protein>
<keyword evidence="2" id="KW-1185">Reference proteome</keyword>
<dbReference type="AlphaFoldDB" id="A0A418YA73"/>
<dbReference type="RefSeq" id="WP_119912285.1">
    <property type="nucleotide sequence ID" value="NZ_QZCH01000036.1"/>
</dbReference>
<reference evidence="1 2" key="1">
    <citation type="submission" date="2018-09" db="EMBL/GenBank/DDBJ databases">
        <authorList>
            <person name="Wang F."/>
        </authorList>
    </citation>
    <scope>NUCLEOTIDE SEQUENCE [LARGE SCALE GENOMIC DNA]</scope>
    <source>
        <strain evidence="1 2">PLHSC7-2</strain>
    </source>
</reference>
<evidence type="ECO:0000313" key="1">
    <source>
        <dbReference type="EMBL" id="RJG39203.1"/>
    </source>
</evidence>
<reference evidence="1 2" key="2">
    <citation type="submission" date="2019-01" db="EMBL/GenBank/DDBJ databases">
        <title>Motilimonas pumilus sp. nov., isolated from the gut of sea cucumber (Apostichopus japonicus).</title>
        <authorList>
            <person name="Wang F.-Q."/>
            <person name="Ren L.-H."/>
            <person name="Lin Y.-W."/>
            <person name="Sun G.-H."/>
            <person name="Du Z.-J."/>
            <person name="Zhao J.-X."/>
            <person name="Liu X.-J."/>
            <person name="Liu L.-J."/>
        </authorList>
    </citation>
    <scope>NUCLEOTIDE SEQUENCE [LARGE SCALE GENOMIC DNA]</scope>
    <source>
        <strain evidence="1 2">PLHSC7-2</strain>
    </source>
</reference>
<dbReference type="Proteomes" id="UP000283255">
    <property type="component" value="Unassembled WGS sequence"/>
</dbReference>
<comment type="caution">
    <text evidence="1">The sequence shown here is derived from an EMBL/GenBank/DDBJ whole genome shotgun (WGS) entry which is preliminary data.</text>
</comment>
<sequence length="117" mass="13532">MIFYFIVFALVLSVVALVLLQQRREKKTVINLIANQNFYLGGQLLYGKDFTIVSINDCTPKHKEGIESHYMVHCFDEKHQKPVSVDLELTNGKLKRSKVCQQKHLKLGNMIDRLLLD</sequence>
<evidence type="ECO:0000313" key="2">
    <source>
        <dbReference type="Proteomes" id="UP000283255"/>
    </source>
</evidence>
<proteinExistence type="predicted"/>
<gene>
    <name evidence="1" type="ORF">D1Z90_18510</name>
</gene>
<accession>A0A418YA73</accession>
<organism evidence="1 2">
    <name type="scientific">Motilimonas pumila</name>
    <dbReference type="NCBI Taxonomy" id="2303987"/>
    <lineage>
        <taxon>Bacteria</taxon>
        <taxon>Pseudomonadati</taxon>
        <taxon>Pseudomonadota</taxon>
        <taxon>Gammaproteobacteria</taxon>
        <taxon>Alteromonadales</taxon>
        <taxon>Alteromonadales genera incertae sedis</taxon>
        <taxon>Motilimonas</taxon>
    </lineage>
</organism>